<reference evidence="1" key="1">
    <citation type="submission" date="2019-10" db="EMBL/GenBank/DDBJ databases">
        <authorList>
            <person name="Zhang R."/>
            <person name="Pan Y."/>
            <person name="Wang J."/>
            <person name="Ma R."/>
            <person name="Yu S."/>
        </authorList>
    </citation>
    <scope>NUCLEOTIDE SEQUENCE</scope>
    <source>
        <strain evidence="1">LA-IB0</strain>
        <tissue evidence="1">Leaf</tissue>
    </source>
</reference>
<keyword evidence="2" id="KW-1185">Reference proteome</keyword>
<dbReference type="EMBL" id="WHWC01000001">
    <property type="protein sequence ID" value="KAG8391244.1"/>
    <property type="molecule type" value="Genomic_DNA"/>
</dbReference>
<organism evidence="1 2">
    <name type="scientific">Buddleja alternifolia</name>
    <dbReference type="NCBI Taxonomy" id="168488"/>
    <lineage>
        <taxon>Eukaryota</taxon>
        <taxon>Viridiplantae</taxon>
        <taxon>Streptophyta</taxon>
        <taxon>Embryophyta</taxon>
        <taxon>Tracheophyta</taxon>
        <taxon>Spermatophyta</taxon>
        <taxon>Magnoliopsida</taxon>
        <taxon>eudicotyledons</taxon>
        <taxon>Gunneridae</taxon>
        <taxon>Pentapetalae</taxon>
        <taxon>asterids</taxon>
        <taxon>lamiids</taxon>
        <taxon>Lamiales</taxon>
        <taxon>Scrophulariaceae</taxon>
        <taxon>Buddlejeae</taxon>
        <taxon>Buddleja</taxon>
    </lineage>
</organism>
<evidence type="ECO:0000313" key="2">
    <source>
        <dbReference type="Proteomes" id="UP000826271"/>
    </source>
</evidence>
<dbReference type="Proteomes" id="UP000826271">
    <property type="component" value="Unassembled WGS sequence"/>
</dbReference>
<gene>
    <name evidence="1" type="ORF">BUALT_Bualt01G0167900</name>
</gene>
<evidence type="ECO:0000313" key="1">
    <source>
        <dbReference type="EMBL" id="KAG8391244.1"/>
    </source>
</evidence>
<comment type="caution">
    <text evidence="1">The sequence shown here is derived from an EMBL/GenBank/DDBJ whole genome shotgun (WGS) entry which is preliminary data.</text>
</comment>
<sequence>MLQPKFSRAFSRLSSEGLFRTEARGVHGFSSQVTHEPQGASFAGEFQIGENIKILKPESVSVVYYGKLRFPLTYKALVVFSML</sequence>
<protein>
    <submittedName>
        <fullName evidence="1">Uncharacterized protein</fullName>
    </submittedName>
</protein>
<accession>A0AAV6Y8T3</accession>
<proteinExistence type="predicted"/>
<name>A0AAV6Y8T3_9LAMI</name>
<dbReference type="AlphaFoldDB" id="A0AAV6Y8T3"/>